<name>A0A075B5F1_ROZAC</name>
<dbReference type="GO" id="GO:0035556">
    <property type="term" value="P:intracellular signal transduction"/>
    <property type="evidence" value="ECO:0007669"/>
    <property type="project" value="InterPro"/>
</dbReference>
<dbReference type="SMART" id="SM00044">
    <property type="entry name" value="CYCc"/>
    <property type="match status" value="1"/>
</dbReference>
<dbReference type="InterPro" id="IPR029787">
    <property type="entry name" value="Nucleotide_cyclase"/>
</dbReference>
<reference evidence="5 6" key="1">
    <citation type="journal article" date="2013" name="Curr. Biol.">
        <title>Shared signatures of parasitism and phylogenomics unite Cryptomycota and microsporidia.</title>
        <authorList>
            <person name="James T.Y."/>
            <person name="Pelin A."/>
            <person name="Bonen L."/>
            <person name="Ahrendt S."/>
            <person name="Sain D."/>
            <person name="Corradi N."/>
            <person name="Stajich J.E."/>
        </authorList>
    </citation>
    <scope>NUCLEOTIDE SEQUENCE [LARGE SCALE GENOMIC DNA]</scope>
    <source>
        <strain evidence="5 6">CSF55</strain>
    </source>
</reference>
<sequence>MNPPSNLSQDEDRVGVLKQADSVAIDKDPLVGPSNIPESNSESAIRHSNPIQSDQDSKSTVQSESKDNDKELPTFVFVSPSDPILVDKTQSPSAPIKEQTKPNSMPLKTIKESSSTISVENKGFKAAISLDELKSVPNNVLSIIPSFVPTHVRRFFETKSKLLNSAVSEEKFGAVVMADVSGYSTLAAKLAERGQIGAEILSKTMNAFMEKAVQIVLSHGGDVIKFAGDAIVLCWRTESEDENERGEYVLQACECCLALLKKLSNFPTNIPDCDITHLNVHLGVGAGPMFDVHVGGPPGRWEHFIAGESINQLAIVLDLAKPGQLAVSHFALKYLSRVVEVASLQLGSYDKRCIILNALENKKRTRPKLEFPEETPLQDFTLEKCRLYQSYVSNAAVYRILSGGNDPLLVNEFRKISTIFIKIKSITFKTEHCLPNSQAAMNAIQTALSKYEGTLRQFIVDDKGSVILSYFGLPPFAHENDPMIALKAAIEIRNRLKPIFEDGFAIGVATGMVYCGLIGGVERADYTVTGDSVNMAARLMSNSLAKHEVLCDEETYQSSLNYLEFEAMGKIKVKGKVHPISVYKPVRSKKASVLGASSALPLQQEIDCGRDKEKEALKSAFSGMVSGKRKMIVVEEHTNQGIMDLGRFICEEATRHYFTIVNAQGTETERATPYWCFKSALEDLTNNLKLDSAEKRRSSSSSEQLKNNSRRGSSSIPIAHTSNIRRPSLAALKESETSMQSLSNSRKHSITQASYVDFEKKVLGGLQVMGIENKGMSSINLFMNTSKSDTELRNVVIDEHPIYAQKIKKFQDIVIQMMLTASEKGPILLLASEFHWADFYSWDLLHKIEMSCENVYIILISRSPKDFFDLKCAQIAQNMINDKSTLIIEKHKMNKEELRQLIKRNCSADVVVNDKIVNIILKRSEGDELFAQNLIQQLLHENKLTIQDGELITSSNFDLSETLPANMKSMITTQMDKLDQTFQLILRVSSVLGMHFNLNDIKKLAKIDIDTEELGKSILDWDKYGFLLTDENDNRPFSYYFRSSMIKDCIYSMILYNLRLEIHKQIAHDIQNQMNDSNTSELLPILCYHYSHTDLYAERLVTLEKIARFSSSEGDYSSALKYYEQLQSFSNSKELTKVFCVSPIQRCSWFREEGEVYMLSGNSDGAMKKFLSSLEVIGIEVAVGSLSTRLTKKIGKLATCHCSSPAHELSDQPEYHLEHCLVIKSMILNSFSSGRVKLAKDLIDHAFTIKRMDARLIAVVAYVAESIRQSDQAKRAIEILDQMLPTLKTESLDMLETLEYSTLVRFLQLNHTKFEKESKTLLDMLWGKGLIEKWESLNLLISTESLFVGQLSRIDECAEMFLEKGKQIQNEDFLRWHQLLKTVLLISKGELQKAIEILSTVQYELNNMDPTLISLPQDLLLEAMLMEVCVRIQKGKYNLTQGLKNGMETIKQMQNVHYVGFMPMFYYVRTLTFVMQNLPDLVQSHHSTIVLSLETTKNLIENLKGFALATPMFHFCEGLLALVQNKEALALDNFSRGLKTRAEIDQLKYLDALLYTFFIGKDHAKVGKNAKEEAKNLLKKIGATYESDLLA</sequence>
<feature type="domain" description="Guanylate cyclase" evidence="4">
    <location>
        <begin position="174"/>
        <end position="317"/>
    </location>
</feature>
<dbReference type="CDD" id="cd07302">
    <property type="entry name" value="CHD"/>
    <property type="match status" value="2"/>
</dbReference>
<dbReference type="PANTHER" id="PTHR16305:SF28">
    <property type="entry name" value="GUANYLATE CYCLASE DOMAIN-CONTAINING PROTEIN"/>
    <property type="match status" value="1"/>
</dbReference>
<dbReference type="FunFam" id="3.30.70.1230:FF:000017">
    <property type="entry name" value="Adenylate cyclase type 10"/>
    <property type="match status" value="1"/>
</dbReference>
<dbReference type="PANTHER" id="PTHR16305">
    <property type="entry name" value="TESTICULAR SOLUBLE ADENYLYL CYCLASE"/>
    <property type="match status" value="1"/>
</dbReference>
<dbReference type="STRING" id="988480.A0A075B5F1"/>
<dbReference type="GO" id="GO:0005524">
    <property type="term" value="F:ATP binding"/>
    <property type="evidence" value="ECO:0007669"/>
    <property type="project" value="UniProtKB-KW"/>
</dbReference>
<evidence type="ECO:0000313" key="5">
    <source>
        <dbReference type="EMBL" id="EPZ37081.1"/>
    </source>
</evidence>
<dbReference type="InterPro" id="IPR001054">
    <property type="entry name" value="A/G_cyclase"/>
</dbReference>
<feature type="compositionally biased region" description="Polar residues" evidence="3">
    <location>
        <begin position="703"/>
        <end position="720"/>
    </location>
</feature>
<evidence type="ECO:0000256" key="2">
    <source>
        <dbReference type="ARBA" id="ARBA00022840"/>
    </source>
</evidence>
<evidence type="ECO:0000256" key="3">
    <source>
        <dbReference type="SAM" id="MobiDB-lite"/>
    </source>
</evidence>
<dbReference type="OrthoDB" id="194468at2759"/>
<dbReference type="GO" id="GO:0005737">
    <property type="term" value="C:cytoplasm"/>
    <property type="evidence" value="ECO:0007669"/>
    <property type="project" value="TreeGrafter"/>
</dbReference>
<gene>
    <name evidence="5" type="ORF">O9G_004329</name>
</gene>
<dbReference type="Proteomes" id="UP000030755">
    <property type="component" value="Unassembled WGS sequence"/>
</dbReference>
<feature type="region of interest" description="Disordered" evidence="3">
    <location>
        <begin position="1"/>
        <end position="74"/>
    </location>
</feature>
<dbReference type="Pfam" id="PF00211">
    <property type="entry name" value="Guanylate_cyc"/>
    <property type="match status" value="1"/>
</dbReference>
<evidence type="ECO:0000313" key="6">
    <source>
        <dbReference type="Proteomes" id="UP000030755"/>
    </source>
</evidence>
<dbReference type="GO" id="GO:0009190">
    <property type="term" value="P:cyclic nucleotide biosynthetic process"/>
    <property type="evidence" value="ECO:0007669"/>
    <property type="project" value="InterPro"/>
</dbReference>
<dbReference type="Gene3D" id="3.30.70.1230">
    <property type="entry name" value="Nucleotide cyclase"/>
    <property type="match status" value="2"/>
</dbReference>
<keyword evidence="2" id="KW-0067">ATP-binding</keyword>
<protein>
    <submittedName>
        <fullName evidence="5">Adenylyl cyclase class-3/4/guanylyl cyclase domain-containing protein</fullName>
    </submittedName>
</protein>
<feature type="domain" description="Guanylate cyclase" evidence="4">
    <location>
        <begin position="417"/>
        <end position="540"/>
    </location>
</feature>
<dbReference type="GO" id="GO:0004016">
    <property type="term" value="F:adenylate cyclase activity"/>
    <property type="evidence" value="ECO:0007669"/>
    <property type="project" value="TreeGrafter"/>
</dbReference>
<proteinExistence type="predicted"/>
<accession>A0A075B5F1</accession>
<organism evidence="5 6">
    <name type="scientific">Rozella allomycis (strain CSF55)</name>
    <dbReference type="NCBI Taxonomy" id="988480"/>
    <lineage>
        <taxon>Eukaryota</taxon>
        <taxon>Fungi</taxon>
        <taxon>Fungi incertae sedis</taxon>
        <taxon>Cryptomycota</taxon>
        <taxon>Cryptomycota incertae sedis</taxon>
        <taxon>Rozella</taxon>
    </lineage>
</organism>
<feature type="compositionally biased region" description="Polar residues" evidence="3">
    <location>
        <begin position="49"/>
        <end position="63"/>
    </location>
</feature>
<dbReference type="PROSITE" id="PS50125">
    <property type="entry name" value="GUANYLATE_CYCLASE_2"/>
    <property type="match status" value="2"/>
</dbReference>
<keyword evidence="1" id="KW-0547">Nucleotide-binding</keyword>
<dbReference type="HOGENOM" id="CLU_244693_0_0_1"/>
<evidence type="ECO:0000259" key="4">
    <source>
        <dbReference type="PROSITE" id="PS50125"/>
    </source>
</evidence>
<keyword evidence="6" id="KW-1185">Reference proteome</keyword>
<dbReference type="EMBL" id="KE560350">
    <property type="protein sequence ID" value="EPZ37081.1"/>
    <property type="molecule type" value="Genomic_DNA"/>
</dbReference>
<feature type="region of interest" description="Disordered" evidence="3">
    <location>
        <begin position="691"/>
        <end position="720"/>
    </location>
</feature>
<dbReference type="SUPFAM" id="SSF55073">
    <property type="entry name" value="Nucleotide cyclase"/>
    <property type="match status" value="2"/>
</dbReference>
<evidence type="ECO:0000256" key="1">
    <source>
        <dbReference type="ARBA" id="ARBA00022741"/>
    </source>
</evidence>